<comment type="caution">
    <text evidence="1">The sequence shown here is derived from an EMBL/GenBank/DDBJ whole genome shotgun (WGS) entry which is preliminary data.</text>
</comment>
<evidence type="ECO:0000313" key="1">
    <source>
        <dbReference type="EMBL" id="MBC5726188.1"/>
    </source>
</evidence>
<dbReference type="AlphaFoldDB" id="A0A923LVM6"/>
<keyword evidence="2" id="KW-1185">Reference proteome</keyword>
<sequence length="114" mass="13130">MMMQKKRNIPEMLPGYYFVYELRPDQAYGVSGIEVAVQYVKDPANGNMLGDVWIRNLDTRPDMKILAAYISTERGSTRRETELKLLREVEQSEEFAEALETYTQMLGALPLYDG</sequence>
<gene>
    <name evidence="1" type="ORF">H8S45_12065</name>
</gene>
<accession>A0A923LVM6</accession>
<name>A0A923LVM6_9FIRM</name>
<evidence type="ECO:0000313" key="2">
    <source>
        <dbReference type="Proteomes" id="UP000606499"/>
    </source>
</evidence>
<dbReference type="RefSeq" id="WP_152959444.1">
    <property type="nucleotide sequence ID" value="NZ_JACOPL010000012.1"/>
</dbReference>
<dbReference type="Proteomes" id="UP000606499">
    <property type="component" value="Unassembled WGS sequence"/>
</dbReference>
<dbReference type="EMBL" id="JACOPL010000012">
    <property type="protein sequence ID" value="MBC5726188.1"/>
    <property type="molecule type" value="Genomic_DNA"/>
</dbReference>
<protein>
    <submittedName>
        <fullName evidence="1">Uncharacterized protein</fullName>
    </submittedName>
</protein>
<reference evidence="1" key="1">
    <citation type="submission" date="2020-08" db="EMBL/GenBank/DDBJ databases">
        <title>Genome public.</title>
        <authorList>
            <person name="Liu C."/>
            <person name="Sun Q."/>
        </authorList>
    </citation>
    <scope>NUCLEOTIDE SEQUENCE</scope>
    <source>
        <strain evidence="1">NSJ-28</strain>
    </source>
</reference>
<proteinExistence type="predicted"/>
<organism evidence="1 2">
    <name type="scientific">Agathobaculum faecis</name>
    <dbReference type="NCBI Taxonomy" id="2763013"/>
    <lineage>
        <taxon>Bacteria</taxon>
        <taxon>Bacillati</taxon>
        <taxon>Bacillota</taxon>
        <taxon>Clostridia</taxon>
        <taxon>Eubacteriales</taxon>
        <taxon>Butyricicoccaceae</taxon>
        <taxon>Agathobaculum</taxon>
    </lineage>
</organism>